<dbReference type="PROSITE" id="PS01225">
    <property type="entry name" value="CTCK_2"/>
    <property type="match status" value="1"/>
</dbReference>
<dbReference type="GO" id="GO:0001657">
    <property type="term" value="P:ureteric bud development"/>
    <property type="evidence" value="ECO:0007669"/>
    <property type="project" value="Ensembl"/>
</dbReference>
<dbReference type="GO" id="GO:0008285">
    <property type="term" value="P:negative regulation of cell population proliferation"/>
    <property type="evidence" value="ECO:0007669"/>
    <property type="project" value="Ensembl"/>
</dbReference>
<evidence type="ECO:0000259" key="8">
    <source>
        <dbReference type="PROSITE" id="PS01225"/>
    </source>
</evidence>
<name>A0A8D0BSQ3_SALMN</name>
<comment type="subcellular location">
    <subcellularLocation>
        <location evidence="1 6">Secreted</location>
    </subcellularLocation>
</comment>
<keyword evidence="5" id="KW-1015">Disulfide bond</keyword>
<dbReference type="GeneTree" id="ENSGT00530000063926"/>
<dbReference type="Proteomes" id="UP000694421">
    <property type="component" value="Unplaced"/>
</dbReference>
<evidence type="ECO:0000256" key="5">
    <source>
        <dbReference type="ARBA" id="ARBA00023157"/>
    </source>
</evidence>
<dbReference type="InterPro" id="IPR006207">
    <property type="entry name" value="Cys_knot_C"/>
</dbReference>
<dbReference type="Pfam" id="PF03045">
    <property type="entry name" value="DAN"/>
    <property type="match status" value="1"/>
</dbReference>
<evidence type="ECO:0000313" key="10">
    <source>
        <dbReference type="Proteomes" id="UP000694421"/>
    </source>
</evidence>
<accession>A0A8D0BSQ3</accession>
<dbReference type="GO" id="GO:0030282">
    <property type="term" value="P:bone mineralization"/>
    <property type="evidence" value="ECO:0007669"/>
    <property type="project" value="Ensembl"/>
</dbReference>
<reference evidence="9" key="2">
    <citation type="submission" date="2025-09" db="UniProtKB">
        <authorList>
            <consortium name="Ensembl"/>
        </authorList>
    </citation>
    <scope>IDENTIFICATION</scope>
</reference>
<organism evidence="9 10">
    <name type="scientific">Salvator merianae</name>
    <name type="common">Argentine black and white tegu</name>
    <name type="synonym">Tupinambis merianae</name>
    <dbReference type="NCBI Taxonomy" id="96440"/>
    <lineage>
        <taxon>Eukaryota</taxon>
        <taxon>Metazoa</taxon>
        <taxon>Chordata</taxon>
        <taxon>Craniata</taxon>
        <taxon>Vertebrata</taxon>
        <taxon>Euteleostomi</taxon>
        <taxon>Lepidosauria</taxon>
        <taxon>Squamata</taxon>
        <taxon>Bifurcata</taxon>
        <taxon>Unidentata</taxon>
        <taxon>Episquamata</taxon>
        <taxon>Laterata</taxon>
        <taxon>Teiioidea</taxon>
        <taxon>Teiidae</taxon>
        <taxon>Salvator</taxon>
    </lineage>
</organism>
<dbReference type="PANTHER" id="PTHR15273">
    <property type="entry name" value="DAN DOMAIN FAMILY MEMBER 5"/>
    <property type="match status" value="1"/>
</dbReference>
<comment type="caution">
    <text evidence="7">Lacks conserved residue(s) required for the propagation of feature annotation.</text>
</comment>
<feature type="domain" description="CTCK" evidence="8">
    <location>
        <begin position="158"/>
        <end position="244"/>
    </location>
</feature>
<evidence type="ECO:0000256" key="4">
    <source>
        <dbReference type="ARBA" id="ARBA00022729"/>
    </source>
</evidence>
<evidence type="ECO:0000256" key="7">
    <source>
        <dbReference type="PROSITE-ProRule" id="PRU00039"/>
    </source>
</evidence>
<dbReference type="GO" id="GO:0016015">
    <property type="term" value="F:morphogen activity"/>
    <property type="evidence" value="ECO:0007669"/>
    <property type="project" value="Ensembl"/>
</dbReference>
<proteinExistence type="inferred from homology"/>
<dbReference type="GO" id="GO:0007399">
    <property type="term" value="P:nervous system development"/>
    <property type="evidence" value="ECO:0007669"/>
    <property type="project" value="Ensembl"/>
</dbReference>
<dbReference type="AlphaFoldDB" id="A0A8D0BSQ3"/>
<dbReference type="PIRSF" id="PIRSF027807">
    <property type="entry name" value="Cerberus"/>
    <property type="match status" value="1"/>
</dbReference>
<dbReference type="GO" id="GO:0003419">
    <property type="term" value="P:growth plate cartilage chondrocyte proliferation"/>
    <property type="evidence" value="ECO:0007669"/>
    <property type="project" value="Ensembl"/>
</dbReference>
<feature type="signal peptide" evidence="6">
    <location>
        <begin position="1"/>
        <end position="19"/>
    </location>
</feature>
<reference evidence="9" key="1">
    <citation type="submission" date="2025-08" db="UniProtKB">
        <authorList>
            <consortium name="Ensembl"/>
        </authorList>
    </citation>
    <scope>IDENTIFICATION</scope>
</reference>
<dbReference type="GO" id="GO:0005615">
    <property type="term" value="C:extracellular space"/>
    <property type="evidence" value="ECO:0007669"/>
    <property type="project" value="Ensembl"/>
</dbReference>
<evidence type="ECO:0000256" key="2">
    <source>
        <dbReference type="ARBA" id="ARBA00007872"/>
    </source>
</evidence>
<keyword evidence="4 6" id="KW-0732">Signal</keyword>
<dbReference type="GO" id="GO:0042074">
    <property type="term" value="P:cell migration involved in gastrulation"/>
    <property type="evidence" value="ECO:0007669"/>
    <property type="project" value="Ensembl"/>
</dbReference>
<dbReference type="InterPro" id="IPR016860">
    <property type="entry name" value="Cerberus"/>
</dbReference>
<sequence length="263" mass="30781">MSMFLLLLQMLLVSWLGRAERRPELKEKKRRILHPLSEDGDTLMKHLMDNGETPTETNLFMAHLLAEMESRKQEEPKFVFPHHSQMFQDFRSWLPTSTSSPTENTKAPLLHPHRRRETKPPFRRDAKKFWDLFMLKTKSRSEEIVLPIKTIEMEQEICNTIPFSQVSIVHESCEKLEIQNNLCFGRCSSFHVPGPEDRIYTFCSHCLPIKFSMKRLEMNCTMATPVSKVVMIVEECKCVIQKTKGLEVGYQHSDLQANVYDHN</sequence>
<keyword evidence="10" id="KW-1185">Reference proteome</keyword>
<dbReference type="InterPro" id="IPR004133">
    <property type="entry name" value="DAN_dom"/>
</dbReference>
<keyword evidence="3 6" id="KW-0964">Secreted</keyword>
<dbReference type="GO" id="GO:0035582">
    <property type="term" value="P:sequestering of BMP in extracellular matrix"/>
    <property type="evidence" value="ECO:0007669"/>
    <property type="project" value="Ensembl"/>
</dbReference>
<dbReference type="GO" id="GO:0042803">
    <property type="term" value="F:protein homodimerization activity"/>
    <property type="evidence" value="ECO:0007669"/>
    <property type="project" value="Ensembl"/>
</dbReference>
<dbReference type="PANTHER" id="PTHR15273:SF8">
    <property type="entry name" value="CERBERUS"/>
    <property type="match status" value="1"/>
</dbReference>
<dbReference type="GO" id="GO:0048263">
    <property type="term" value="P:determination of dorsal identity"/>
    <property type="evidence" value="ECO:0007669"/>
    <property type="project" value="Ensembl"/>
</dbReference>
<feature type="chain" id="PRO_5034462224" evidence="6">
    <location>
        <begin position="20"/>
        <end position="263"/>
    </location>
</feature>
<dbReference type="GO" id="GO:0009948">
    <property type="term" value="P:anterior/posterior axis specification"/>
    <property type="evidence" value="ECO:0007669"/>
    <property type="project" value="Ensembl"/>
</dbReference>
<evidence type="ECO:0000256" key="3">
    <source>
        <dbReference type="ARBA" id="ARBA00022525"/>
    </source>
</evidence>
<dbReference type="Ensembl" id="ENSSMRT00000010066.1">
    <property type="protein sequence ID" value="ENSSMRP00000008620.1"/>
    <property type="gene ID" value="ENSSMRG00000006900.1"/>
</dbReference>
<dbReference type="GO" id="GO:0023019">
    <property type="term" value="P:signal transduction involved in regulation of gene expression"/>
    <property type="evidence" value="ECO:0007669"/>
    <property type="project" value="Ensembl"/>
</dbReference>
<evidence type="ECO:0000256" key="6">
    <source>
        <dbReference type="PIRNR" id="PIRNR027807"/>
    </source>
</evidence>
<dbReference type="GO" id="GO:0036122">
    <property type="term" value="F:BMP binding"/>
    <property type="evidence" value="ECO:0007669"/>
    <property type="project" value="Ensembl"/>
</dbReference>
<dbReference type="GO" id="GO:0071276">
    <property type="term" value="P:cellular response to cadmium ion"/>
    <property type="evidence" value="ECO:0007669"/>
    <property type="project" value="Ensembl"/>
</dbReference>
<dbReference type="SMART" id="SM00041">
    <property type="entry name" value="CT"/>
    <property type="match status" value="1"/>
</dbReference>
<dbReference type="GO" id="GO:2000381">
    <property type="term" value="P:negative regulation of mesoderm development"/>
    <property type="evidence" value="ECO:0007669"/>
    <property type="project" value="Ensembl"/>
</dbReference>
<dbReference type="Gene3D" id="2.10.90.10">
    <property type="entry name" value="Cystine-knot cytokines"/>
    <property type="match status" value="1"/>
</dbReference>
<protein>
    <submittedName>
        <fullName evidence="9">Cerberus 1, DAN family BMP antagonist</fullName>
    </submittedName>
</protein>
<evidence type="ECO:0000256" key="1">
    <source>
        <dbReference type="ARBA" id="ARBA00004613"/>
    </source>
</evidence>
<dbReference type="InterPro" id="IPR029034">
    <property type="entry name" value="Cystine-knot_cytokine"/>
</dbReference>
<dbReference type="OMA" id="LKMNCTM"/>
<dbReference type="GO" id="GO:0032926">
    <property type="term" value="P:negative regulation of activin receptor signaling pathway"/>
    <property type="evidence" value="ECO:0007669"/>
    <property type="project" value="Ensembl"/>
</dbReference>
<evidence type="ECO:0000313" key="9">
    <source>
        <dbReference type="Ensembl" id="ENSSMRP00000008620.1"/>
    </source>
</evidence>
<comment type="similarity">
    <text evidence="2 6">Belongs to the DAN family.</text>
</comment>